<feature type="compositionally biased region" description="Acidic residues" evidence="1">
    <location>
        <begin position="662"/>
        <end position="674"/>
    </location>
</feature>
<feature type="region of interest" description="Disordered" evidence="1">
    <location>
        <begin position="465"/>
        <end position="484"/>
    </location>
</feature>
<protein>
    <submittedName>
        <fullName evidence="3">TERF1-interacting nuclear factor 2 TRF1-interacting nuclear protein 2</fullName>
    </submittedName>
</protein>
<feature type="compositionally biased region" description="Low complexity" evidence="1">
    <location>
        <begin position="337"/>
        <end position="353"/>
    </location>
</feature>
<proteinExistence type="predicted"/>
<dbReference type="Pfam" id="PF14973">
    <property type="entry name" value="TINF2_N"/>
    <property type="match status" value="1"/>
</dbReference>
<feature type="region of interest" description="Disordered" evidence="1">
    <location>
        <begin position="337"/>
        <end position="404"/>
    </location>
</feature>
<feature type="region of interest" description="Disordered" evidence="1">
    <location>
        <begin position="425"/>
        <end position="451"/>
    </location>
</feature>
<accession>A0A4U5UEZ6</accession>
<organism evidence="3 4">
    <name type="scientific">Collichthys lucidus</name>
    <name type="common">Big head croaker</name>
    <name type="synonym">Sciaena lucida</name>
    <dbReference type="NCBI Taxonomy" id="240159"/>
    <lineage>
        <taxon>Eukaryota</taxon>
        <taxon>Metazoa</taxon>
        <taxon>Chordata</taxon>
        <taxon>Craniata</taxon>
        <taxon>Vertebrata</taxon>
        <taxon>Euteleostomi</taxon>
        <taxon>Actinopterygii</taxon>
        <taxon>Neopterygii</taxon>
        <taxon>Teleostei</taxon>
        <taxon>Neoteleostei</taxon>
        <taxon>Acanthomorphata</taxon>
        <taxon>Eupercaria</taxon>
        <taxon>Sciaenidae</taxon>
        <taxon>Collichthys</taxon>
    </lineage>
</organism>
<name>A0A4U5UEZ6_COLLU</name>
<evidence type="ECO:0000256" key="1">
    <source>
        <dbReference type="SAM" id="MobiDB-lite"/>
    </source>
</evidence>
<evidence type="ECO:0000259" key="2">
    <source>
        <dbReference type="Pfam" id="PF14973"/>
    </source>
</evidence>
<dbReference type="CDD" id="cd11657">
    <property type="entry name" value="TIN2_N"/>
    <property type="match status" value="1"/>
</dbReference>
<dbReference type="EMBL" id="CM014084">
    <property type="protein sequence ID" value="TKS73103.1"/>
    <property type="molecule type" value="Genomic_DNA"/>
</dbReference>
<evidence type="ECO:0000313" key="4">
    <source>
        <dbReference type="Proteomes" id="UP000298787"/>
    </source>
</evidence>
<feature type="region of interest" description="Disordered" evidence="1">
    <location>
        <begin position="658"/>
        <end position="677"/>
    </location>
</feature>
<dbReference type="Proteomes" id="UP000298787">
    <property type="component" value="Chromosome 7"/>
</dbReference>
<reference evidence="3 4" key="1">
    <citation type="submission" date="2019-01" db="EMBL/GenBank/DDBJ databases">
        <title>Genome Assembly of Collichthys lucidus.</title>
        <authorList>
            <person name="Cai M."/>
            <person name="Xiao S."/>
        </authorList>
    </citation>
    <scope>NUCLEOTIDE SEQUENCE [LARGE SCALE GENOMIC DNA]</scope>
    <source>
        <strain evidence="3">JT15FE1705JMU</strain>
        <tissue evidence="3">Muscle</tissue>
    </source>
</reference>
<feature type="compositionally biased region" description="Low complexity" evidence="1">
    <location>
        <begin position="379"/>
        <end position="390"/>
    </location>
</feature>
<feature type="compositionally biased region" description="Polar residues" evidence="1">
    <location>
        <begin position="426"/>
        <end position="445"/>
    </location>
</feature>
<dbReference type="InterPro" id="IPR029400">
    <property type="entry name" value="TINF2_N"/>
</dbReference>
<evidence type="ECO:0000313" key="3">
    <source>
        <dbReference type="EMBL" id="TKS73103.1"/>
    </source>
</evidence>
<dbReference type="AlphaFoldDB" id="A0A4U5UEZ6"/>
<keyword evidence="4" id="KW-1185">Reference proteome</keyword>
<feature type="compositionally biased region" description="Acidic residues" evidence="1">
    <location>
        <begin position="256"/>
        <end position="265"/>
    </location>
</feature>
<sequence>MDSQPLSLEESWRLRVASARVYCTLKNRDMERFEAAVVFLENTYRLLPRLVAPIKHMKIMFGLKTMLIMWMLKQGRGMIDTVFKINQFFPSKLPQYQDHCNQHEMFLMRKNHLDFKALAQRLAMDKDELQDYVTNHMEEQYGERYAQKVEDRLLQYLHKLETVLPGDTCIDEILKKGSPVTEEEKLLLGVITKDPMTVMMTLKKLLHCDVASCSLGRVPQSSSLSVLHSSSSKALFKSTETPRELQPTVSRRQEADGDVLLESDSDVQRRQQMEEDDREKEEVSQRSSESVDEATSSPQFCSKHRRWVKTILQECPDECSEQLLLQATVSSSPLLFQSSSSISSSSQDITPSDLIPSLPGQQNAPKGCEQQEDPEEKLSSGSSGLTSSTSQQEPLPQPTDTPLPAVLSPLVRLIDIRSVGGMYHQASPNNFTSKKPAASASTPQVSPHHHTSANNAKLLAMPKDSTFDQPETTVPTNPPNATHQLQTASLDQGESASTSCQPPARKFISRLSRKFRRGCTSVRQSQALDGFPSAEQFKTAPTTMPDDLNIFRPPTRDVSTSTVSSIWTTVKSSQQVVPQSSISPQLDQPYSTIISFTSNSNCTAVGSETSRARRTRMRLSTPCQTLLLQSKLLQPCVSLTRLSVQECFRMSNGRCSARYVEPDDNDEKNDEGDSSFDLNALYSSHSSSGDSEDSLVCDPNYKPWFTKKRLLLEYEAARSLMNT</sequence>
<feature type="region of interest" description="Disordered" evidence="1">
    <location>
        <begin position="233"/>
        <end position="297"/>
    </location>
</feature>
<feature type="compositionally biased region" description="Polar residues" evidence="1">
    <location>
        <begin position="467"/>
        <end position="484"/>
    </location>
</feature>
<gene>
    <name evidence="3" type="ORF">D9C73_007181</name>
</gene>
<feature type="compositionally biased region" description="Polar residues" evidence="1">
    <location>
        <begin position="285"/>
        <end position="297"/>
    </location>
</feature>
<feature type="domain" description="TERF1-interacting nuclear factor 2 N-terminal" evidence="2">
    <location>
        <begin position="25"/>
        <end position="165"/>
    </location>
</feature>